<dbReference type="PANTHER" id="PTHR47505:SF1">
    <property type="entry name" value="DNA UTILIZATION PROTEIN YHGH"/>
    <property type="match status" value="1"/>
</dbReference>
<dbReference type="EMBL" id="VWNA01000001">
    <property type="protein sequence ID" value="MQT12184.1"/>
    <property type="molecule type" value="Genomic_DNA"/>
</dbReference>
<evidence type="ECO:0000256" key="1">
    <source>
        <dbReference type="ARBA" id="ARBA00008007"/>
    </source>
</evidence>
<dbReference type="AlphaFoldDB" id="A0A6A7XZQ9"/>
<dbReference type="Pfam" id="PF00156">
    <property type="entry name" value="Pribosyltran"/>
    <property type="match status" value="1"/>
</dbReference>
<keyword evidence="6" id="KW-1185">Reference proteome</keyword>
<protein>
    <submittedName>
        <fullName evidence="5">ComF family protein</fullName>
    </submittedName>
</protein>
<comment type="caution">
    <text evidence="5">The sequence shown here is derived from an EMBL/GenBank/DDBJ whole genome shotgun (WGS) entry which is preliminary data.</text>
</comment>
<dbReference type="InterPro" id="IPR044005">
    <property type="entry name" value="DZR_2"/>
</dbReference>
<accession>A0A6A7XZQ9</accession>
<evidence type="ECO:0000313" key="5">
    <source>
        <dbReference type="EMBL" id="MQT12184.1"/>
    </source>
</evidence>
<gene>
    <name evidence="5" type="ORF">F0357_05800</name>
</gene>
<organism evidence="5 6">
    <name type="scientific">Segnochrobactrum spirostomi</name>
    <dbReference type="NCBI Taxonomy" id="2608987"/>
    <lineage>
        <taxon>Bacteria</taxon>
        <taxon>Pseudomonadati</taxon>
        <taxon>Pseudomonadota</taxon>
        <taxon>Alphaproteobacteria</taxon>
        <taxon>Hyphomicrobiales</taxon>
        <taxon>Segnochrobactraceae</taxon>
        <taxon>Segnochrobactrum</taxon>
    </lineage>
</organism>
<evidence type="ECO:0000256" key="2">
    <source>
        <dbReference type="SAM" id="MobiDB-lite"/>
    </source>
</evidence>
<feature type="region of interest" description="Disordered" evidence="2">
    <location>
        <begin position="1"/>
        <end position="25"/>
    </location>
</feature>
<evidence type="ECO:0000313" key="6">
    <source>
        <dbReference type="Proteomes" id="UP000332515"/>
    </source>
</evidence>
<dbReference type="PANTHER" id="PTHR47505">
    <property type="entry name" value="DNA UTILIZATION PROTEIN YHGH"/>
    <property type="match status" value="1"/>
</dbReference>
<dbReference type="InterPro" id="IPR000836">
    <property type="entry name" value="PRTase_dom"/>
</dbReference>
<dbReference type="Proteomes" id="UP000332515">
    <property type="component" value="Unassembled WGS sequence"/>
</dbReference>
<evidence type="ECO:0000259" key="3">
    <source>
        <dbReference type="Pfam" id="PF00156"/>
    </source>
</evidence>
<feature type="domain" description="Phosphoribosyltransferase" evidence="3">
    <location>
        <begin position="221"/>
        <end position="266"/>
    </location>
</feature>
<comment type="similarity">
    <text evidence="1">Belongs to the ComF/GntX family.</text>
</comment>
<reference evidence="5 6" key="1">
    <citation type="submission" date="2019-09" db="EMBL/GenBank/DDBJ databases">
        <title>Segnochrobactrum spirostomi gen. nov., sp. nov., isolated from the ciliate Spirostomum cf. yagiui and description of a novel family, Segnochrobactraceae fam. nov. within the order Rhizobiales of the class Alphaproteobacteria.</title>
        <authorList>
            <person name="Akter S."/>
            <person name="Shazib S.U.A."/>
            <person name="Shin M.K."/>
        </authorList>
    </citation>
    <scope>NUCLEOTIDE SEQUENCE [LARGE SCALE GENOMIC DNA]</scope>
    <source>
        <strain evidence="5 6">Sp-1</strain>
    </source>
</reference>
<dbReference type="SUPFAM" id="SSF53271">
    <property type="entry name" value="PRTase-like"/>
    <property type="match status" value="1"/>
</dbReference>
<dbReference type="Gene3D" id="3.40.50.2020">
    <property type="match status" value="1"/>
</dbReference>
<evidence type="ECO:0000259" key="4">
    <source>
        <dbReference type="Pfam" id="PF18912"/>
    </source>
</evidence>
<dbReference type="CDD" id="cd06223">
    <property type="entry name" value="PRTases_typeI"/>
    <property type="match status" value="1"/>
</dbReference>
<proteinExistence type="inferred from homology"/>
<dbReference type="Pfam" id="PF18912">
    <property type="entry name" value="DZR_2"/>
    <property type="match status" value="1"/>
</dbReference>
<feature type="domain" description="Double zinc ribbon" evidence="4">
    <location>
        <begin position="38"/>
        <end position="84"/>
    </location>
</feature>
<sequence length="275" mass="29749">MPWLWTPIGADEPAPPPRRRDGLGPQAAALPRRLARRLVDLALPPACVVCHAPVADFGALCAGCWSSLRFIERPFCERLGTPFAFDIGPGALSAEAIADPPPYDRARAAVIFNDGAKRLIHALKYRDRLEMAETMARMMTRAGRDLLDDADLLVPVPLHRWRLWSRRFNQSALLAARIGAAARVAVDPFALVRTRATARQVGLDAAARAQNVAGAFRVPDVALAAVAGRRIVLVDDVLTSGATVAAAVKGLRKARPARIDVLVFARVVNRADEPI</sequence>
<name>A0A6A7XZQ9_9HYPH</name>
<dbReference type="InterPro" id="IPR051910">
    <property type="entry name" value="ComF/GntX_DNA_util-trans"/>
</dbReference>
<dbReference type="RefSeq" id="WP_153479484.1">
    <property type="nucleotide sequence ID" value="NZ_VWNA01000001.1"/>
</dbReference>
<dbReference type="InterPro" id="IPR029057">
    <property type="entry name" value="PRTase-like"/>
</dbReference>